<reference evidence="3" key="1">
    <citation type="submission" date="2021-01" db="EMBL/GenBank/DDBJ databases">
        <authorList>
            <person name="Corre E."/>
            <person name="Pelletier E."/>
            <person name="Niang G."/>
            <person name="Scheremetjew M."/>
            <person name="Finn R."/>
            <person name="Kale V."/>
            <person name="Holt S."/>
            <person name="Cochrane G."/>
            <person name="Meng A."/>
            <person name="Brown T."/>
            <person name="Cohen L."/>
        </authorList>
    </citation>
    <scope>NUCLEOTIDE SEQUENCE</scope>
    <source>
        <strain evidence="3">379</strain>
    </source>
</reference>
<name>A0A7S3RZU5_EMIHU</name>
<feature type="region of interest" description="Disordered" evidence="2">
    <location>
        <begin position="361"/>
        <end position="442"/>
    </location>
</feature>
<evidence type="ECO:0000313" key="3">
    <source>
        <dbReference type="EMBL" id="CAE0539933.1"/>
    </source>
</evidence>
<sequence length="582" mass="60785">MSADTGIAASGLGKLAQADRLLQSGLAALAAVADALSELPQCPRELKVRLYLCLSRLWRGAHCNARCGVTRGDCGEPGKPPGSIIVHVNGISAMAEDAAAAASVPTAAAAEEATGPARAARNAKLAEENHRLKESLQAAQAAADAALEEERQRHAAELDLRQKKYAKSCWRMLGGRMRLLSDRATLAKEAEGLRASVEMISRMYQDLRAKDLAIKVAQDSHPWLSHSQKGSTVSSASRLSSPGVSPRTSVASGSLPTSRVSTAPEGRRPHPRAFSAAAASEVELARRAPVSQDSSRNAIVELYDQFSHAPASPPEAMPTCRSLWEDGAALDSCGSPVAERKRSHPTYATVHSATHIRLLPLAHDGGRGGSPVRPPSAVAPRPGEGRGEGRGDRRLASIPPAVAPSVEVSYSSEGRLAGSRADGASASRGRPSRLPAAADASEWRHVAPGRGIAAEDAPLIHNHSYSPRSATAPSYEAVAIASSRARSSRGALKEKSRAASAASAHATCVPADSRKPRPRVQAQHSPRAAIAQGSGFFGLPTATPPVSVSHDGSSGSGSTSSTPRHHHRPGTDSARGEGRRRR</sequence>
<protein>
    <submittedName>
        <fullName evidence="3">Uncharacterized protein</fullName>
    </submittedName>
</protein>
<evidence type="ECO:0000256" key="1">
    <source>
        <dbReference type="SAM" id="Coils"/>
    </source>
</evidence>
<keyword evidence="1" id="KW-0175">Coiled coil</keyword>
<dbReference type="AlphaFoldDB" id="A0A7S3RZU5"/>
<feature type="compositionally biased region" description="Polar residues" evidence="2">
    <location>
        <begin position="225"/>
        <end position="261"/>
    </location>
</feature>
<organism evidence="3">
    <name type="scientific">Emiliania huxleyi</name>
    <name type="common">Coccolithophore</name>
    <name type="synonym">Pontosphaera huxleyi</name>
    <dbReference type="NCBI Taxonomy" id="2903"/>
    <lineage>
        <taxon>Eukaryota</taxon>
        <taxon>Haptista</taxon>
        <taxon>Haptophyta</taxon>
        <taxon>Prymnesiophyceae</taxon>
        <taxon>Isochrysidales</taxon>
        <taxon>Noelaerhabdaceae</taxon>
        <taxon>Emiliania</taxon>
    </lineage>
</organism>
<gene>
    <name evidence="3" type="ORF">EHUX00137_LOCUS11288</name>
</gene>
<feature type="coiled-coil region" evidence="1">
    <location>
        <begin position="122"/>
        <end position="153"/>
    </location>
</feature>
<dbReference type="EMBL" id="HBIR01015231">
    <property type="protein sequence ID" value="CAE0539933.1"/>
    <property type="molecule type" value="Transcribed_RNA"/>
</dbReference>
<accession>A0A7S3RZU5</accession>
<feature type="compositionally biased region" description="Basic and acidic residues" evidence="2">
    <location>
        <begin position="383"/>
        <end position="395"/>
    </location>
</feature>
<feature type="region of interest" description="Disordered" evidence="2">
    <location>
        <begin position="484"/>
        <end position="582"/>
    </location>
</feature>
<feature type="compositionally biased region" description="Low complexity" evidence="2">
    <location>
        <begin position="544"/>
        <end position="562"/>
    </location>
</feature>
<evidence type="ECO:0000256" key="2">
    <source>
        <dbReference type="SAM" id="MobiDB-lite"/>
    </source>
</evidence>
<proteinExistence type="predicted"/>
<feature type="region of interest" description="Disordered" evidence="2">
    <location>
        <begin position="221"/>
        <end position="278"/>
    </location>
</feature>
<feature type="compositionally biased region" description="Low complexity" evidence="2">
    <location>
        <begin position="414"/>
        <end position="438"/>
    </location>
</feature>